<keyword evidence="4 6" id="KW-1133">Transmembrane helix</keyword>
<name>A0AAE6IJI0_LEUCA</name>
<keyword evidence="3 6" id="KW-0812">Transmembrane</keyword>
<dbReference type="PANTHER" id="PTHR38459">
    <property type="entry name" value="PROPHAGE BACTOPRENOL-LINKED GLUCOSE TRANSLOCASE HOMOLOG"/>
    <property type="match status" value="1"/>
</dbReference>
<feature type="domain" description="GtrA/DPMS transmembrane" evidence="7">
    <location>
        <begin position="17"/>
        <end position="134"/>
    </location>
</feature>
<comment type="subcellular location">
    <subcellularLocation>
        <location evidence="1">Membrane</location>
        <topology evidence="1">Multi-pass membrane protein</topology>
    </subcellularLocation>
</comment>
<evidence type="ECO:0000313" key="8">
    <source>
        <dbReference type="EMBL" id="QEA33232.1"/>
    </source>
</evidence>
<dbReference type="InterPro" id="IPR007267">
    <property type="entry name" value="GtrA_DPMS_TM"/>
</dbReference>
<accession>A0AAE6IJI0</accession>
<dbReference type="AlphaFoldDB" id="A0AAE6IJI0"/>
<evidence type="ECO:0000313" key="9">
    <source>
        <dbReference type="Proteomes" id="UP000321332"/>
    </source>
</evidence>
<proteinExistence type="inferred from homology"/>
<dbReference type="GO" id="GO:0005886">
    <property type="term" value="C:plasma membrane"/>
    <property type="evidence" value="ECO:0007669"/>
    <property type="project" value="TreeGrafter"/>
</dbReference>
<dbReference type="EMBL" id="CP042374">
    <property type="protein sequence ID" value="QEA33232.1"/>
    <property type="molecule type" value="Genomic_DNA"/>
</dbReference>
<dbReference type="GO" id="GO:0000271">
    <property type="term" value="P:polysaccharide biosynthetic process"/>
    <property type="evidence" value="ECO:0007669"/>
    <property type="project" value="InterPro"/>
</dbReference>
<dbReference type="OMA" id="HNIAYVV"/>
<evidence type="ECO:0000256" key="2">
    <source>
        <dbReference type="ARBA" id="ARBA00009399"/>
    </source>
</evidence>
<evidence type="ECO:0000256" key="1">
    <source>
        <dbReference type="ARBA" id="ARBA00004141"/>
    </source>
</evidence>
<protein>
    <submittedName>
        <fullName evidence="8">GtrA family protein</fullName>
    </submittedName>
</protein>
<evidence type="ECO:0000256" key="6">
    <source>
        <dbReference type="SAM" id="Phobius"/>
    </source>
</evidence>
<reference evidence="8 9" key="1">
    <citation type="submission" date="2019-06" db="EMBL/GenBank/DDBJ databases">
        <title>Genome analyses of bacteria isolated from kimchi.</title>
        <authorList>
            <person name="Lee S."/>
            <person name="Ahn S."/>
            <person name="Roh S."/>
        </authorList>
    </citation>
    <scope>NUCLEOTIDE SEQUENCE [LARGE SCALE GENOMIC DNA]</scope>
    <source>
        <strain evidence="8 9">CBA3620</strain>
    </source>
</reference>
<gene>
    <name evidence="8" type="ORF">FGL89_03245</name>
</gene>
<dbReference type="InterPro" id="IPR051401">
    <property type="entry name" value="GtrA_CellWall_Glycosyl"/>
</dbReference>
<keyword evidence="5 6" id="KW-0472">Membrane</keyword>
<evidence type="ECO:0000256" key="5">
    <source>
        <dbReference type="ARBA" id="ARBA00023136"/>
    </source>
</evidence>
<evidence type="ECO:0000256" key="4">
    <source>
        <dbReference type="ARBA" id="ARBA00022989"/>
    </source>
</evidence>
<evidence type="ECO:0000256" key="3">
    <source>
        <dbReference type="ARBA" id="ARBA00022692"/>
    </source>
</evidence>
<feature type="transmembrane region" description="Helical" evidence="6">
    <location>
        <begin position="115"/>
        <end position="134"/>
    </location>
</feature>
<organism evidence="8 9">
    <name type="scientific">Leuconostoc carnosum</name>
    <dbReference type="NCBI Taxonomy" id="1252"/>
    <lineage>
        <taxon>Bacteria</taxon>
        <taxon>Bacillati</taxon>
        <taxon>Bacillota</taxon>
        <taxon>Bacilli</taxon>
        <taxon>Lactobacillales</taxon>
        <taxon>Lactobacillaceae</taxon>
        <taxon>Leuconostoc</taxon>
    </lineage>
</organism>
<feature type="transmembrane region" description="Helical" evidence="6">
    <location>
        <begin position="85"/>
        <end position="103"/>
    </location>
</feature>
<feature type="transmembrane region" description="Helical" evidence="6">
    <location>
        <begin position="14"/>
        <end position="39"/>
    </location>
</feature>
<sequence length="140" mass="16524">MLKLKSLWTKYESVWLYIIFGVLTTIVNIIVFFVLYNLLHTSHTIAYVVAWFWAVLFAYLTNRVWVFHSNNSSALAIIREIWQFYLARLLTGIIGYFILSFGVDLLQQDANIWNIIQNIFVIVSNFVLSKLLIFKKRSHE</sequence>
<feature type="transmembrane region" description="Helical" evidence="6">
    <location>
        <begin position="45"/>
        <end position="65"/>
    </location>
</feature>
<comment type="similarity">
    <text evidence="2">Belongs to the GtrA family.</text>
</comment>
<dbReference type="Pfam" id="PF04138">
    <property type="entry name" value="GtrA_DPMS_TM"/>
    <property type="match status" value="1"/>
</dbReference>
<evidence type="ECO:0000259" key="7">
    <source>
        <dbReference type="Pfam" id="PF04138"/>
    </source>
</evidence>
<dbReference type="Proteomes" id="UP000321332">
    <property type="component" value="Chromosome"/>
</dbReference>
<dbReference type="PANTHER" id="PTHR38459:SF5">
    <property type="entry name" value="CELL WALL TEICHOIC ACID GLYCOSYLATION PROTEIN GTCA"/>
    <property type="match status" value="1"/>
</dbReference>
<dbReference type="GeneID" id="61186746"/>
<dbReference type="RefSeq" id="WP_014973829.1">
    <property type="nucleotide sequence ID" value="NZ_BPKR01000007.1"/>
</dbReference>